<protein>
    <submittedName>
        <fullName evidence="1">Uncharacterized protein</fullName>
    </submittedName>
</protein>
<dbReference type="Proteomes" id="UP000823749">
    <property type="component" value="Chromosome 2"/>
</dbReference>
<organism evidence="1 2">
    <name type="scientific">Rhododendron griersonianum</name>
    <dbReference type="NCBI Taxonomy" id="479676"/>
    <lineage>
        <taxon>Eukaryota</taxon>
        <taxon>Viridiplantae</taxon>
        <taxon>Streptophyta</taxon>
        <taxon>Embryophyta</taxon>
        <taxon>Tracheophyta</taxon>
        <taxon>Spermatophyta</taxon>
        <taxon>Magnoliopsida</taxon>
        <taxon>eudicotyledons</taxon>
        <taxon>Gunneridae</taxon>
        <taxon>Pentapetalae</taxon>
        <taxon>asterids</taxon>
        <taxon>Ericales</taxon>
        <taxon>Ericaceae</taxon>
        <taxon>Ericoideae</taxon>
        <taxon>Rhodoreae</taxon>
        <taxon>Rhododendron</taxon>
    </lineage>
</organism>
<comment type="caution">
    <text evidence="1">The sequence shown here is derived from an EMBL/GenBank/DDBJ whole genome shotgun (WGS) entry which is preliminary data.</text>
</comment>
<keyword evidence="2" id="KW-1185">Reference proteome</keyword>
<gene>
    <name evidence="1" type="ORF">RHGRI_004886</name>
</gene>
<evidence type="ECO:0000313" key="2">
    <source>
        <dbReference type="Proteomes" id="UP000823749"/>
    </source>
</evidence>
<name>A0AAV6LBC5_9ERIC</name>
<accession>A0AAV6LBC5</accession>
<evidence type="ECO:0000313" key="1">
    <source>
        <dbReference type="EMBL" id="KAG5561995.1"/>
    </source>
</evidence>
<proteinExistence type="predicted"/>
<sequence>MSHKKRGGCPPFTPKVLAHYRSLLVPKYTGPTPPPEDDMELYEVPITWEIPPTAIKPEYLPPTETPAPPMENFEQPFSFPMFEIETDPELEAALLDLSQYPLEPLMEPPVLTEEELRKQEHAILKVAETRAERDYKVWLREIYGIILP</sequence>
<dbReference type="AlphaFoldDB" id="A0AAV6LBC5"/>
<dbReference type="EMBL" id="JACTNZ010000002">
    <property type="protein sequence ID" value="KAG5561995.1"/>
    <property type="molecule type" value="Genomic_DNA"/>
</dbReference>
<reference evidence="1" key="1">
    <citation type="submission" date="2020-08" db="EMBL/GenBank/DDBJ databases">
        <title>Plant Genome Project.</title>
        <authorList>
            <person name="Zhang R.-G."/>
        </authorList>
    </citation>
    <scope>NUCLEOTIDE SEQUENCE</scope>
    <source>
        <strain evidence="1">WSP0</strain>
        <tissue evidence="1">Leaf</tissue>
    </source>
</reference>